<gene>
    <name evidence="7" type="ORF">PIB30_009041</name>
</gene>
<keyword evidence="5" id="KW-0812">Transmembrane</keyword>
<dbReference type="PROSITE" id="PS51999">
    <property type="entry name" value="ZF_GRF"/>
    <property type="match status" value="1"/>
</dbReference>
<dbReference type="Proteomes" id="UP001341840">
    <property type="component" value="Unassembled WGS sequence"/>
</dbReference>
<feature type="transmembrane region" description="Helical" evidence="5">
    <location>
        <begin position="98"/>
        <end position="117"/>
    </location>
</feature>
<keyword evidence="5" id="KW-0472">Membrane</keyword>
<evidence type="ECO:0000313" key="8">
    <source>
        <dbReference type="Proteomes" id="UP001341840"/>
    </source>
</evidence>
<comment type="caution">
    <text evidence="7">The sequence shown here is derived from an EMBL/GenBank/DDBJ whole genome shotgun (WGS) entry which is preliminary data.</text>
</comment>
<keyword evidence="1" id="KW-0479">Metal-binding</keyword>
<dbReference type="InterPro" id="IPR010666">
    <property type="entry name" value="Znf_GRF"/>
</dbReference>
<accession>A0ABU6U7N8</accession>
<feature type="domain" description="GRF-type" evidence="6">
    <location>
        <begin position="28"/>
        <end position="70"/>
    </location>
</feature>
<evidence type="ECO:0000256" key="4">
    <source>
        <dbReference type="PROSITE-ProRule" id="PRU01343"/>
    </source>
</evidence>
<dbReference type="PANTHER" id="PTHR33248">
    <property type="entry name" value="ZINC ION-BINDING PROTEIN"/>
    <property type="match status" value="1"/>
</dbReference>
<dbReference type="Pfam" id="PF06839">
    <property type="entry name" value="Zn_ribbon_GRF"/>
    <property type="match status" value="1"/>
</dbReference>
<keyword evidence="5" id="KW-1133">Transmembrane helix</keyword>
<keyword evidence="3" id="KW-0862">Zinc</keyword>
<organism evidence="7 8">
    <name type="scientific">Stylosanthes scabra</name>
    <dbReference type="NCBI Taxonomy" id="79078"/>
    <lineage>
        <taxon>Eukaryota</taxon>
        <taxon>Viridiplantae</taxon>
        <taxon>Streptophyta</taxon>
        <taxon>Embryophyta</taxon>
        <taxon>Tracheophyta</taxon>
        <taxon>Spermatophyta</taxon>
        <taxon>Magnoliopsida</taxon>
        <taxon>eudicotyledons</taxon>
        <taxon>Gunneridae</taxon>
        <taxon>Pentapetalae</taxon>
        <taxon>rosids</taxon>
        <taxon>fabids</taxon>
        <taxon>Fabales</taxon>
        <taxon>Fabaceae</taxon>
        <taxon>Papilionoideae</taxon>
        <taxon>50 kb inversion clade</taxon>
        <taxon>dalbergioids sensu lato</taxon>
        <taxon>Dalbergieae</taxon>
        <taxon>Pterocarpus clade</taxon>
        <taxon>Stylosanthes</taxon>
    </lineage>
</organism>
<proteinExistence type="predicted"/>
<evidence type="ECO:0000256" key="5">
    <source>
        <dbReference type="SAM" id="Phobius"/>
    </source>
</evidence>
<keyword evidence="2 4" id="KW-0863">Zinc-finger</keyword>
<protein>
    <recommendedName>
        <fullName evidence="6">GRF-type domain-containing protein</fullName>
    </recommendedName>
</protein>
<evidence type="ECO:0000259" key="6">
    <source>
        <dbReference type="PROSITE" id="PS51999"/>
    </source>
</evidence>
<sequence length="130" mass="14892">MATSSDSWGGSTASRSTGSKNTQRLLLCHHGEVAVLRVSGTKENSGRRFWGCVRYEVKEQCGFFVWADRVQAEEDAEKARMRKVCCLKSRLRACERRLKIAVLVTMFGWILVFSMWLQNSSGRPHHQWLL</sequence>
<evidence type="ECO:0000313" key="7">
    <source>
        <dbReference type="EMBL" id="MED6155833.1"/>
    </source>
</evidence>
<evidence type="ECO:0000256" key="1">
    <source>
        <dbReference type="ARBA" id="ARBA00022723"/>
    </source>
</evidence>
<keyword evidence="8" id="KW-1185">Reference proteome</keyword>
<evidence type="ECO:0000256" key="2">
    <source>
        <dbReference type="ARBA" id="ARBA00022771"/>
    </source>
</evidence>
<reference evidence="7 8" key="1">
    <citation type="journal article" date="2023" name="Plants (Basel)">
        <title>Bridging the Gap: Combining Genomics and Transcriptomics Approaches to Understand Stylosanthes scabra, an Orphan Legume from the Brazilian Caatinga.</title>
        <authorList>
            <person name="Ferreira-Neto J.R.C."/>
            <person name="da Silva M.D."/>
            <person name="Binneck E."/>
            <person name="de Melo N.F."/>
            <person name="da Silva R.H."/>
            <person name="de Melo A.L.T.M."/>
            <person name="Pandolfi V."/>
            <person name="Bustamante F.O."/>
            <person name="Brasileiro-Vidal A.C."/>
            <person name="Benko-Iseppon A.M."/>
        </authorList>
    </citation>
    <scope>NUCLEOTIDE SEQUENCE [LARGE SCALE GENOMIC DNA]</scope>
    <source>
        <tissue evidence="7">Leaves</tissue>
    </source>
</reference>
<dbReference type="EMBL" id="JASCZI010120849">
    <property type="protein sequence ID" value="MED6155833.1"/>
    <property type="molecule type" value="Genomic_DNA"/>
</dbReference>
<name>A0ABU6U7N8_9FABA</name>
<evidence type="ECO:0000256" key="3">
    <source>
        <dbReference type="ARBA" id="ARBA00022833"/>
    </source>
</evidence>